<feature type="domain" description="C3H1-type" evidence="3">
    <location>
        <begin position="355"/>
        <end position="383"/>
    </location>
</feature>
<sequence>MANSQVLPGSTAQLWDDEIRRLLSLANGTVQHNQELESRVAELELQVAVWKQAHTVAADACEVQKKQIATLNRQISSLHVFQTEVDPLILCLINGNETFFSKQFLEQGFQGGQSAAQLTTKAIAEHLSREDVQLSGRLSFWVILFINKIQLEYAFATHNICTPEQLDGFLAGFTQASPRFLSVDIRGEGACEIKIKGCFNVATSGGFAQLDTDGLLGKLVLLHSTIHELSRIQPYKIPSLQVDNLLVDYNRFVEPLRLGSSPPQISPFSAMSGGLVSPQSPTSIGSRFIDPSLPLHKRRSSAIPVFATHPDRCTLENPPPCNEHYLMTCSKGAGQCKYSHDYVLSPEQLSSLASNAKKAPCNWLKNGLQCPYGNKCCWGHVCPNGPKCFHLSKGKCWFKGADMHNVPLSPPLTIREC</sequence>
<feature type="coiled-coil region" evidence="2">
    <location>
        <begin position="26"/>
        <end position="53"/>
    </location>
</feature>
<accession>A0AAW0DAT4</accession>
<dbReference type="PANTHER" id="PTHR37543:SF1">
    <property type="entry name" value="CCCH ZINC FINGER DNA BINDING PROTEIN (AFU_ORTHOLOGUE AFUA_5G12760)"/>
    <property type="match status" value="1"/>
</dbReference>
<keyword evidence="2" id="KW-0175">Coiled coil</keyword>
<evidence type="ECO:0000313" key="4">
    <source>
        <dbReference type="EMBL" id="KAK7049651.1"/>
    </source>
</evidence>
<dbReference type="PROSITE" id="PS50103">
    <property type="entry name" value="ZF_C3H1"/>
    <property type="match status" value="2"/>
</dbReference>
<keyword evidence="1" id="KW-0862">Zinc</keyword>
<dbReference type="AlphaFoldDB" id="A0AAW0DAT4"/>
<protein>
    <recommendedName>
        <fullName evidence="3">C3H1-type domain-containing protein</fullName>
    </recommendedName>
</protein>
<evidence type="ECO:0000313" key="5">
    <source>
        <dbReference type="Proteomes" id="UP001383192"/>
    </source>
</evidence>
<reference evidence="4 5" key="1">
    <citation type="submission" date="2024-01" db="EMBL/GenBank/DDBJ databases">
        <title>A draft genome for a cacao thread blight-causing isolate of Paramarasmius palmivorus.</title>
        <authorList>
            <person name="Baruah I.K."/>
            <person name="Bukari Y."/>
            <person name="Amoako-Attah I."/>
            <person name="Meinhardt L.W."/>
            <person name="Bailey B.A."/>
            <person name="Cohen S.P."/>
        </authorList>
    </citation>
    <scope>NUCLEOTIDE SEQUENCE [LARGE SCALE GENOMIC DNA]</scope>
    <source>
        <strain evidence="4 5">GH-12</strain>
    </source>
</reference>
<comment type="caution">
    <text evidence="4">The sequence shown here is derived from an EMBL/GenBank/DDBJ whole genome shotgun (WGS) entry which is preliminary data.</text>
</comment>
<keyword evidence="1" id="KW-0479">Metal-binding</keyword>
<dbReference type="PANTHER" id="PTHR37543">
    <property type="entry name" value="CCCH ZINC FINGER DNA BINDING PROTEIN (AFU_ORTHOLOGUE AFUA_5G12760)"/>
    <property type="match status" value="1"/>
</dbReference>
<name>A0AAW0DAT4_9AGAR</name>
<dbReference type="GO" id="GO:0008270">
    <property type="term" value="F:zinc ion binding"/>
    <property type="evidence" value="ECO:0007669"/>
    <property type="project" value="UniProtKB-KW"/>
</dbReference>
<keyword evidence="1" id="KW-0863">Zinc-finger</keyword>
<keyword evidence="5" id="KW-1185">Reference proteome</keyword>
<feature type="domain" description="C3H1-type" evidence="3">
    <location>
        <begin position="315"/>
        <end position="343"/>
    </location>
</feature>
<dbReference type="Pfam" id="PF25540">
    <property type="entry name" value="DUF7923"/>
    <property type="match status" value="1"/>
</dbReference>
<dbReference type="Pfam" id="PF25543">
    <property type="entry name" value="zf-CCCH_tandem"/>
    <property type="match status" value="1"/>
</dbReference>
<dbReference type="InterPro" id="IPR000571">
    <property type="entry name" value="Znf_CCCH"/>
</dbReference>
<feature type="zinc finger region" description="C3H1-type" evidence="1">
    <location>
        <begin position="315"/>
        <end position="343"/>
    </location>
</feature>
<evidence type="ECO:0000256" key="1">
    <source>
        <dbReference type="PROSITE-ProRule" id="PRU00723"/>
    </source>
</evidence>
<feature type="zinc finger region" description="C3H1-type" evidence="1">
    <location>
        <begin position="355"/>
        <end position="383"/>
    </location>
</feature>
<evidence type="ECO:0000256" key="2">
    <source>
        <dbReference type="SAM" id="Coils"/>
    </source>
</evidence>
<dbReference type="InterPro" id="IPR057683">
    <property type="entry name" value="DUF7923"/>
</dbReference>
<proteinExistence type="predicted"/>
<dbReference type="Proteomes" id="UP001383192">
    <property type="component" value="Unassembled WGS sequence"/>
</dbReference>
<organism evidence="4 5">
    <name type="scientific">Paramarasmius palmivorus</name>
    <dbReference type="NCBI Taxonomy" id="297713"/>
    <lineage>
        <taxon>Eukaryota</taxon>
        <taxon>Fungi</taxon>
        <taxon>Dikarya</taxon>
        <taxon>Basidiomycota</taxon>
        <taxon>Agaricomycotina</taxon>
        <taxon>Agaricomycetes</taxon>
        <taxon>Agaricomycetidae</taxon>
        <taxon>Agaricales</taxon>
        <taxon>Marasmiineae</taxon>
        <taxon>Marasmiaceae</taxon>
        <taxon>Paramarasmius</taxon>
    </lineage>
</organism>
<dbReference type="EMBL" id="JAYKXP010000016">
    <property type="protein sequence ID" value="KAK7049651.1"/>
    <property type="molecule type" value="Genomic_DNA"/>
</dbReference>
<dbReference type="InterPro" id="IPR057654">
    <property type="entry name" value="Znf-CCCH_tandem"/>
</dbReference>
<evidence type="ECO:0000259" key="3">
    <source>
        <dbReference type="PROSITE" id="PS50103"/>
    </source>
</evidence>
<gene>
    <name evidence="4" type="ORF">VNI00_005682</name>
</gene>